<evidence type="ECO:0000259" key="6">
    <source>
        <dbReference type="Pfam" id="PF00081"/>
    </source>
</evidence>
<evidence type="ECO:0000256" key="3">
    <source>
        <dbReference type="ARBA" id="ARBA00022723"/>
    </source>
</evidence>
<dbReference type="EC" id="1.15.1.1" evidence="2 5"/>
<feature type="domain" description="Manganese/iron superoxide dismutase C-terminal" evidence="7">
    <location>
        <begin position="92"/>
        <end position="196"/>
    </location>
</feature>
<dbReference type="PANTHER" id="PTHR43595">
    <property type="entry name" value="37S RIBOSOMAL PROTEIN S26, MITOCHONDRIAL"/>
    <property type="match status" value="1"/>
</dbReference>
<dbReference type="InterPro" id="IPR019831">
    <property type="entry name" value="Mn/Fe_SOD_N"/>
</dbReference>
<dbReference type="EMBL" id="BAABKI010000027">
    <property type="protein sequence ID" value="GAA5177810.1"/>
    <property type="molecule type" value="Genomic_DNA"/>
</dbReference>
<accession>A0ABP9RII8</accession>
<dbReference type="PROSITE" id="PS00088">
    <property type="entry name" value="SOD_MN"/>
    <property type="match status" value="1"/>
</dbReference>
<proteinExistence type="inferred from homology"/>
<evidence type="ECO:0000313" key="9">
    <source>
        <dbReference type="Proteomes" id="UP001500074"/>
    </source>
</evidence>
<comment type="function">
    <text evidence="5">Destroys radicals which are normally produced within the cells and which are toxic to biological systems.</text>
</comment>
<evidence type="ECO:0000256" key="4">
    <source>
        <dbReference type="ARBA" id="ARBA00023002"/>
    </source>
</evidence>
<dbReference type="SUPFAM" id="SSF54719">
    <property type="entry name" value="Fe,Mn superoxide dismutase (SOD), C-terminal domain"/>
    <property type="match status" value="1"/>
</dbReference>
<evidence type="ECO:0000256" key="2">
    <source>
        <dbReference type="ARBA" id="ARBA00012682"/>
    </source>
</evidence>
<dbReference type="PRINTS" id="PR01703">
    <property type="entry name" value="MNSODISMTASE"/>
</dbReference>
<protein>
    <recommendedName>
        <fullName evidence="2 5">Superoxide dismutase</fullName>
        <ecNumber evidence="2 5">1.15.1.1</ecNumber>
    </recommendedName>
</protein>
<sequence>MQHEFPDLPYAYDALEPVIDETTMRVHHTKHHKTYFDKFVDAISGTELENQSLEQIFANISQHKPVVRNNAGGFYNHTLFWKMMSPNGGGEPQGALGEAINAKYGSLDEFKKAFLGAATGQFGSGWAWLVVKADGELEITSTANQDNTLMDVASVQGKPVLGLDVWEHAYYLTYLNKRPDYVDNWWRVVNWEYANELYQAAKS</sequence>
<dbReference type="PIRSF" id="PIRSF000349">
    <property type="entry name" value="SODismutase"/>
    <property type="match status" value="1"/>
</dbReference>
<organism evidence="8 9">
    <name type="scientific">Modicisalibacter zincidurans</name>
    <dbReference type="NCBI Taxonomy" id="1178777"/>
    <lineage>
        <taxon>Bacteria</taxon>
        <taxon>Pseudomonadati</taxon>
        <taxon>Pseudomonadota</taxon>
        <taxon>Gammaproteobacteria</taxon>
        <taxon>Oceanospirillales</taxon>
        <taxon>Halomonadaceae</taxon>
        <taxon>Modicisalibacter</taxon>
    </lineage>
</organism>
<dbReference type="SUPFAM" id="SSF46609">
    <property type="entry name" value="Fe,Mn superoxide dismutase (SOD), N-terminal domain"/>
    <property type="match status" value="1"/>
</dbReference>
<evidence type="ECO:0000256" key="1">
    <source>
        <dbReference type="ARBA" id="ARBA00008714"/>
    </source>
</evidence>
<keyword evidence="4 5" id="KW-0560">Oxidoreductase</keyword>
<evidence type="ECO:0000259" key="7">
    <source>
        <dbReference type="Pfam" id="PF02777"/>
    </source>
</evidence>
<keyword evidence="3 5" id="KW-0479">Metal-binding</keyword>
<dbReference type="InterPro" id="IPR019832">
    <property type="entry name" value="Mn/Fe_SOD_C"/>
</dbReference>
<dbReference type="InterPro" id="IPR036324">
    <property type="entry name" value="Mn/Fe_SOD_N_sf"/>
</dbReference>
<evidence type="ECO:0000256" key="5">
    <source>
        <dbReference type="RuleBase" id="RU000414"/>
    </source>
</evidence>
<keyword evidence="9" id="KW-1185">Reference proteome</keyword>
<feature type="domain" description="Manganese/iron superoxide dismutase N-terminal" evidence="6">
    <location>
        <begin position="2"/>
        <end position="85"/>
    </location>
</feature>
<comment type="catalytic activity">
    <reaction evidence="5">
        <text>2 superoxide + 2 H(+) = H2O2 + O2</text>
        <dbReference type="Rhea" id="RHEA:20696"/>
        <dbReference type="ChEBI" id="CHEBI:15378"/>
        <dbReference type="ChEBI" id="CHEBI:15379"/>
        <dbReference type="ChEBI" id="CHEBI:16240"/>
        <dbReference type="ChEBI" id="CHEBI:18421"/>
        <dbReference type="EC" id="1.15.1.1"/>
    </reaction>
</comment>
<dbReference type="Gene3D" id="3.55.40.20">
    <property type="entry name" value="Iron/manganese superoxide dismutase, C-terminal domain"/>
    <property type="match status" value="1"/>
</dbReference>
<comment type="caution">
    <text evidence="8">The sequence shown here is derived from an EMBL/GenBank/DDBJ whole genome shotgun (WGS) entry which is preliminary data.</text>
</comment>
<dbReference type="Pfam" id="PF00081">
    <property type="entry name" value="Sod_Fe_N"/>
    <property type="match status" value="1"/>
</dbReference>
<reference evidence="9" key="1">
    <citation type="journal article" date="2019" name="Int. J. Syst. Evol. Microbiol.">
        <title>The Global Catalogue of Microorganisms (GCM) 10K type strain sequencing project: providing services to taxonomists for standard genome sequencing and annotation.</title>
        <authorList>
            <consortium name="The Broad Institute Genomics Platform"/>
            <consortium name="The Broad Institute Genome Sequencing Center for Infectious Disease"/>
            <person name="Wu L."/>
            <person name="Ma J."/>
        </authorList>
    </citation>
    <scope>NUCLEOTIDE SEQUENCE [LARGE SCALE GENOMIC DNA]</scope>
    <source>
        <strain evidence="9">JCM 18472</strain>
    </source>
</reference>
<dbReference type="InterPro" id="IPR001189">
    <property type="entry name" value="Mn/Fe_SOD"/>
</dbReference>
<name>A0ABP9RII8_9GAMM</name>
<dbReference type="InterPro" id="IPR036314">
    <property type="entry name" value="SOD_C_sf"/>
</dbReference>
<dbReference type="RefSeq" id="WP_031385244.1">
    <property type="nucleotide sequence ID" value="NZ_BAABKI010000027.1"/>
</dbReference>
<dbReference type="Proteomes" id="UP001500074">
    <property type="component" value="Unassembled WGS sequence"/>
</dbReference>
<dbReference type="PANTHER" id="PTHR43595:SF2">
    <property type="entry name" value="SMALL RIBOSOMAL SUBUNIT PROTEIN MS42"/>
    <property type="match status" value="1"/>
</dbReference>
<gene>
    <name evidence="8" type="ORF">GCM10023342_26780</name>
</gene>
<dbReference type="Gene3D" id="1.10.287.990">
    <property type="entry name" value="Fe,Mn superoxide dismutase (SOD) domain"/>
    <property type="match status" value="1"/>
</dbReference>
<dbReference type="Pfam" id="PF02777">
    <property type="entry name" value="Sod_Fe_C"/>
    <property type="match status" value="1"/>
</dbReference>
<dbReference type="InterPro" id="IPR019833">
    <property type="entry name" value="Mn/Fe_SOD_BS"/>
</dbReference>
<comment type="similarity">
    <text evidence="1 5">Belongs to the iron/manganese superoxide dismutase family.</text>
</comment>
<evidence type="ECO:0000313" key="8">
    <source>
        <dbReference type="EMBL" id="GAA5177810.1"/>
    </source>
</evidence>